<evidence type="ECO:0000256" key="2">
    <source>
        <dbReference type="ARBA" id="ARBA00023002"/>
    </source>
</evidence>
<dbReference type="InterPro" id="IPR046867">
    <property type="entry name" value="AldOxase/xan_DH_MoCoBD2"/>
</dbReference>
<organism evidence="4 5">
    <name type="scientific">Caldovatus sediminis</name>
    <dbReference type="NCBI Taxonomy" id="2041189"/>
    <lineage>
        <taxon>Bacteria</taxon>
        <taxon>Pseudomonadati</taxon>
        <taxon>Pseudomonadota</taxon>
        <taxon>Alphaproteobacteria</taxon>
        <taxon>Acetobacterales</taxon>
        <taxon>Roseomonadaceae</taxon>
        <taxon>Caldovatus</taxon>
    </lineage>
</organism>
<keyword evidence="1" id="KW-0500">Molybdenum</keyword>
<dbReference type="Pfam" id="PF02738">
    <property type="entry name" value="MoCoBD_1"/>
    <property type="match status" value="1"/>
</dbReference>
<dbReference type="InterPro" id="IPR037165">
    <property type="entry name" value="AldOxase/xan_DH_Mopterin-bd_sf"/>
</dbReference>
<dbReference type="InterPro" id="IPR008274">
    <property type="entry name" value="AldOxase/xan_DH_MoCoBD1"/>
</dbReference>
<keyword evidence="5" id="KW-1185">Reference proteome</keyword>
<dbReference type="Pfam" id="PF01315">
    <property type="entry name" value="Ald_Xan_dh_C"/>
    <property type="match status" value="1"/>
</dbReference>
<dbReference type="AlphaFoldDB" id="A0A8J2ZBT5"/>
<proteinExistence type="predicted"/>
<protein>
    <submittedName>
        <fullName evidence="4">Carbon monoxide dehydrogenase</fullName>
    </submittedName>
</protein>
<dbReference type="PANTHER" id="PTHR11908:SF132">
    <property type="entry name" value="ALDEHYDE OXIDASE 1-RELATED"/>
    <property type="match status" value="1"/>
</dbReference>
<evidence type="ECO:0000256" key="1">
    <source>
        <dbReference type="ARBA" id="ARBA00022505"/>
    </source>
</evidence>
<sequence length="780" mass="81124">MDQAHRQRSLRRLEDARFLAGRGRFVADAEVPAGCLHAHVLRSPHAHARLLGIAAEAARAMPGVAAVLTGAELRAEGLAPLPCAVAVQTVGPLIVPPRHALAMDRVRHVGEPVAVVLADTPAAARDAAERIEVGYDPLPAVVDARAALAPGAPRLHEEAPGNLAYVFEKGDRAATEAAFARAAHVVALEVANHRVHAAPLEPRGAIASHDAATGRFRLLLSGQGLHGIRRQLAAVFGLPEEQFHLVAPDVGGGFGLKNPLFPEYVLALWAARRLGRPVRWIAEASEEFAAAVHARDAQAAVRLALDAEGRFLALDVALTADMGAYLSAGGPGSTTNAASAAFGGVYAIPTGFLRTRGAFTNTAPIEAYRGAGKPEMNYLVERAVEEAARRLGLDPLALRRRNMIGSAAGAGGFPHRTALGMTVDGGRFAANLDAAERLADRAGFAARRAESARRGRLRGLGLACFLETARGAPNEWAAVRFAPDGRVELAIGTQSNGQGHETSFAQVAAERLGLPVETFRLVQADTDAVRFGNGHGGARSMHLGGGALVQAIGAALGKARAVAAQMLQAEPAALEFAEGRFAVRGAAGRGVDLLAVARAAADPASLPEGLAPGLDAEAMHLCDLVTFPNGCHAAEVEVDPETGAVTLLRYLAVDDYGRLVNPMLTVGQVRGGLAQGIGQAMREAIAYDPETGQILSGSLMDYALPRAEDLPPLEVTLDEGAPTASNPLGVKGCGQAGAIAAPQTVMCAILDALAPLGVTRLDMPATPERVWRAIRAARGD</sequence>
<dbReference type="GO" id="GO:0005506">
    <property type="term" value="F:iron ion binding"/>
    <property type="evidence" value="ECO:0007669"/>
    <property type="project" value="InterPro"/>
</dbReference>
<dbReference type="InterPro" id="IPR036856">
    <property type="entry name" value="Ald_Oxase/Xan_DH_a/b_sf"/>
</dbReference>
<name>A0A8J2ZBT5_9PROT</name>
<evidence type="ECO:0000313" key="5">
    <source>
        <dbReference type="Proteomes" id="UP000597507"/>
    </source>
</evidence>
<keyword evidence="2" id="KW-0560">Oxidoreductase</keyword>
<comment type="caution">
    <text evidence="4">The sequence shown here is derived from an EMBL/GenBank/DDBJ whole genome shotgun (WGS) entry which is preliminary data.</text>
</comment>
<dbReference type="SUPFAM" id="SSF56003">
    <property type="entry name" value="Molybdenum cofactor-binding domain"/>
    <property type="match status" value="1"/>
</dbReference>
<dbReference type="InterPro" id="IPR016208">
    <property type="entry name" value="Ald_Oxase/xanthine_DH-like"/>
</dbReference>
<feature type="domain" description="Aldehyde oxidase/xanthine dehydrogenase a/b hammerhead" evidence="3">
    <location>
        <begin position="20"/>
        <end position="139"/>
    </location>
</feature>
<evidence type="ECO:0000313" key="4">
    <source>
        <dbReference type="EMBL" id="GGG33106.1"/>
    </source>
</evidence>
<dbReference type="GO" id="GO:0016491">
    <property type="term" value="F:oxidoreductase activity"/>
    <property type="evidence" value="ECO:0007669"/>
    <property type="project" value="UniProtKB-KW"/>
</dbReference>
<dbReference type="Gene3D" id="3.90.1170.50">
    <property type="entry name" value="Aldehyde oxidase/xanthine dehydrogenase, a/b hammerhead"/>
    <property type="match status" value="1"/>
</dbReference>
<dbReference type="EMBL" id="BMKS01000005">
    <property type="protein sequence ID" value="GGG33106.1"/>
    <property type="molecule type" value="Genomic_DNA"/>
</dbReference>
<dbReference type="Proteomes" id="UP000597507">
    <property type="component" value="Unassembled WGS sequence"/>
</dbReference>
<dbReference type="SMART" id="SM01008">
    <property type="entry name" value="Ald_Xan_dh_C"/>
    <property type="match status" value="1"/>
</dbReference>
<dbReference type="Pfam" id="PF20256">
    <property type="entry name" value="MoCoBD_2"/>
    <property type="match status" value="1"/>
</dbReference>
<reference evidence="4 5" key="1">
    <citation type="journal article" date="2014" name="Int. J. Syst. Evol. Microbiol.">
        <title>Complete genome sequence of Corynebacterium casei LMG S-19264T (=DSM 44701T), isolated from a smear-ripened cheese.</title>
        <authorList>
            <consortium name="US DOE Joint Genome Institute (JGI-PGF)"/>
            <person name="Walter F."/>
            <person name="Albersmeier A."/>
            <person name="Kalinowski J."/>
            <person name="Ruckert C."/>
        </authorList>
    </citation>
    <scope>NUCLEOTIDE SEQUENCE [LARGE SCALE GENOMIC DNA]</scope>
    <source>
        <strain evidence="4 5">CGMCC 1.16330</strain>
    </source>
</reference>
<dbReference type="InterPro" id="IPR000674">
    <property type="entry name" value="Ald_Oxase/Xan_DH_a/b"/>
</dbReference>
<dbReference type="Gene3D" id="3.30.365.10">
    <property type="entry name" value="Aldehyde oxidase/xanthine dehydrogenase, molybdopterin binding domain"/>
    <property type="match status" value="4"/>
</dbReference>
<dbReference type="PANTHER" id="PTHR11908">
    <property type="entry name" value="XANTHINE DEHYDROGENASE"/>
    <property type="match status" value="1"/>
</dbReference>
<dbReference type="RefSeq" id="WP_229677935.1">
    <property type="nucleotide sequence ID" value="NZ_BMKS01000005.1"/>
</dbReference>
<dbReference type="SUPFAM" id="SSF54665">
    <property type="entry name" value="CO dehydrogenase molybdoprotein N-domain-like"/>
    <property type="match status" value="1"/>
</dbReference>
<evidence type="ECO:0000259" key="3">
    <source>
        <dbReference type="SMART" id="SM01008"/>
    </source>
</evidence>
<gene>
    <name evidence="4" type="ORF">GCM10010964_21250</name>
</gene>
<accession>A0A8J2ZBT5</accession>